<keyword evidence="4" id="KW-1185">Reference proteome</keyword>
<evidence type="ECO:0000256" key="1">
    <source>
        <dbReference type="SAM" id="Coils"/>
    </source>
</evidence>
<gene>
    <name evidence="3" type="ORF">ACFQO9_10765</name>
</gene>
<dbReference type="RefSeq" id="WP_378178277.1">
    <property type="nucleotide sequence ID" value="NZ_JBHTCR010000004.1"/>
</dbReference>
<reference evidence="4" key="1">
    <citation type="journal article" date="2019" name="Int. J. Syst. Evol. Microbiol.">
        <title>The Global Catalogue of Microorganisms (GCM) 10K type strain sequencing project: providing services to taxonomists for standard genome sequencing and annotation.</title>
        <authorList>
            <consortium name="The Broad Institute Genomics Platform"/>
            <consortium name="The Broad Institute Genome Sequencing Center for Infectious Disease"/>
            <person name="Wu L."/>
            <person name="Ma J."/>
        </authorList>
    </citation>
    <scope>NUCLEOTIDE SEQUENCE [LARGE SCALE GENOMIC DNA]</scope>
    <source>
        <strain evidence="4">CCUG 54781</strain>
    </source>
</reference>
<comment type="caution">
    <text evidence="3">The sequence shown here is derived from an EMBL/GenBank/DDBJ whole genome shotgun (WGS) entry which is preliminary data.</text>
</comment>
<feature type="chain" id="PRO_5047186665" evidence="2">
    <location>
        <begin position="22"/>
        <end position="141"/>
    </location>
</feature>
<protein>
    <submittedName>
        <fullName evidence="3">Uncharacterized protein</fullName>
    </submittedName>
</protein>
<name>A0ABW2LZ87_9FLAO</name>
<dbReference type="Proteomes" id="UP001596550">
    <property type="component" value="Unassembled WGS sequence"/>
</dbReference>
<evidence type="ECO:0000256" key="2">
    <source>
        <dbReference type="SAM" id="SignalP"/>
    </source>
</evidence>
<proteinExistence type="predicted"/>
<keyword evidence="1" id="KW-0175">Coiled coil</keyword>
<accession>A0ABW2LZ87</accession>
<evidence type="ECO:0000313" key="4">
    <source>
        <dbReference type="Proteomes" id="UP001596550"/>
    </source>
</evidence>
<feature type="signal peptide" evidence="2">
    <location>
        <begin position="1"/>
        <end position="21"/>
    </location>
</feature>
<organism evidence="3 4">
    <name type="scientific">Chryseobacterium zhengzhouense</name>
    <dbReference type="NCBI Taxonomy" id="1636086"/>
    <lineage>
        <taxon>Bacteria</taxon>
        <taxon>Pseudomonadati</taxon>
        <taxon>Bacteroidota</taxon>
        <taxon>Flavobacteriia</taxon>
        <taxon>Flavobacteriales</taxon>
        <taxon>Weeksellaceae</taxon>
        <taxon>Chryseobacterium group</taxon>
        <taxon>Chryseobacterium</taxon>
    </lineage>
</organism>
<keyword evidence="2" id="KW-0732">Signal</keyword>
<sequence>MKKYLFLLSLAFVILPLCSVAQGNLATRQSVSIQNQNLNQMARMQNTQFLYNGVMHSKFIVSKQRQIDVFKKLISRNDAKIYELENEINVLENESGNFVNKEKNTKKLKRKRYWLEGVRKERQKFQDEIFILESQMGSENK</sequence>
<dbReference type="EMBL" id="JBHTCR010000004">
    <property type="protein sequence ID" value="MFC7347199.1"/>
    <property type="molecule type" value="Genomic_DNA"/>
</dbReference>
<feature type="coiled-coil region" evidence="1">
    <location>
        <begin position="74"/>
        <end position="135"/>
    </location>
</feature>
<evidence type="ECO:0000313" key="3">
    <source>
        <dbReference type="EMBL" id="MFC7347199.1"/>
    </source>
</evidence>